<keyword evidence="4" id="KW-1185">Reference proteome</keyword>
<dbReference type="PANTHER" id="PTHR35342">
    <property type="entry name" value="TRICARBOXYLIC TRANSPORT PROTEIN"/>
    <property type="match status" value="1"/>
</dbReference>
<feature type="transmembrane region" description="Helical" evidence="1">
    <location>
        <begin position="203"/>
        <end position="220"/>
    </location>
</feature>
<keyword evidence="1" id="KW-0472">Membrane</keyword>
<dbReference type="EMBL" id="AP028947">
    <property type="protein sequence ID" value="BET27213.1"/>
    <property type="molecule type" value="Genomic_DNA"/>
</dbReference>
<dbReference type="RefSeq" id="WP_130557684.1">
    <property type="nucleotide sequence ID" value="NZ_AP028947.1"/>
</dbReference>
<evidence type="ECO:0000313" key="4">
    <source>
        <dbReference type="Proteomes" id="UP001329151"/>
    </source>
</evidence>
<dbReference type="AlphaFoldDB" id="A0AA86J1D3"/>
<accession>A0AA86J1D3</accession>
<dbReference type="InterPro" id="IPR002823">
    <property type="entry name" value="DUF112_TM"/>
</dbReference>
<feature type="transmembrane region" description="Helical" evidence="1">
    <location>
        <begin position="469"/>
        <end position="489"/>
    </location>
</feature>
<dbReference type="PANTHER" id="PTHR35342:SF5">
    <property type="entry name" value="TRICARBOXYLIC TRANSPORT PROTEIN"/>
    <property type="match status" value="1"/>
</dbReference>
<keyword evidence="1" id="KW-1133">Transmembrane helix</keyword>
<feature type="transmembrane region" description="Helical" evidence="1">
    <location>
        <begin position="109"/>
        <end position="132"/>
    </location>
</feature>
<evidence type="ECO:0000313" key="3">
    <source>
        <dbReference type="EMBL" id="BET27213.1"/>
    </source>
</evidence>
<feature type="transmembrane region" description="Helical" evidence="1">
    <location>
        <begin position="315"/>
        <end position="341"/>
    </location>
</feature>
<feature type="transmembrane region" description="Helical" evidence="1">
    <location>
        <begin position="353"/>
        <end position="381"/>
    </location>
</feature>
<evidence type="ECO:0000259" key="2">
    <source>
        <dbReference type="Pfam" id="PF01970"/>
    </source>
</evidence>
<dbReference type="Pfam" id="PF01970">
    <property type="entry name" value="TctA"/>
    <property type="match status" value="1"/>
</dbReference>
<name>A0AA86J1D3_9BURK</name>
<protein>
    <submittedName>
        <fullName evidence="3">Tripartite tricarboxylate transporter permease</fullName>
    </submittedName>
</protein>
<feature type="transmembrane region" description="Helical" evidence="1">
    <location>
        <begin position="387"/>
        <end position="406"/>
    </location>
</feature>
<feature type="domain" description="DUF112" evidence="2">
    <location>
        <begin position="20"/>
        <end position="438"/>
    </location>
</feature>
<reference evidence="3 4" key="1">
    <citation type="submission" date="2023-10" db="EMBL/GenBank/DDBJ databases">
        <title>Complete Genome Sequence of Limnobacter thiooxidans CS-K2T, Isolated from freshwater lake sediments in Bavaria, Germany.</title>
        <authorList>
            <person name="Naruki M."/>
            <person name="Watanabe A."/>
            <person name="Warashina T."/>
            <person name="Morita T."/>
            <person name="Arakawa K."/>
        </authorList>
    </citation>
    <scope>NUCLEOTIDE SEQUENCE [LARGE SCALE GENOMIC DNA]</scope>
    <source>
        <strain evidence="3 4">CS-K2</strain>
    </source>
</reference>
<sequence>MELLSNLSLGLETAFTVNNLLFCLIGVFLGTAIGVLPGLGPTATIAMLLPITFGLPPVSSLIMLSGIYYGAQYGGSTTAILVNLPGESSSVVTALDGYQMARQGKAGKALATAAIGSFVAGTFATVLLALFAPPLADIALQFGAAEYFSLMVVGLVASVVLASGSLLQAFGMIVLGLLLGMAGTDVNSGLERYTFDTPYMAEGINFVILAMGMFGLGEIIKNLEEEHLRSAMVSKVEGLMPSKEDFKRMAWPIIRGTGLGSLLGILPGGGAMLASFASYSIEKKISKTPEQFGKGAIEGVAGPESANNAGAQTSFIPLLTLGIPSNPVMALMIGAMIIQGITPGPAVMTEQPALFWGIIVSMWIGNLFLVVLNLPLIGIWVKMISVPYHYLYPMILVFCCIGVFSLGNKLFDVYLLAGFGVLGYIFSKLKCEPAPLLLGFILGPMMEEYLRRALLLSRGDFSVLVTRPISATMLAIALIALIVVFLPSIRKKREEAFQEE</sequence>
<feature type="transmembrane region" description="Helical" evidence="1">
    <location>
        <begin position="20"/>
        <end position="39"/>
    </location>
</feature>
<gene>
    <name evidence="3" type="ORF">RGQ30_27140</name>
</gene>
<dbReference type="Proteomes" id="UP001329151">
    <property type="component" value="Chromosome"/>
</dbReference>
<feature type="transmembrane region" description="Helical" evidence="1">
    <location>
        <begin position="257"/>
        <end position="281"/>
    </location>
</feature>
<keyword evidence="1" id="KW-0812">Transmembrane</keyword>
<feature type="transmembrane region" description="Helical" evidence="1">
    <location>
        <begin position="138"/>
        <end position="161"/>
    </location>
</feature>
<feature type="transmembrane region" description="Helical" evidence="1">
    <location>
        <begin position="45"/>
        <end position="69"/>
    </location>
</feature>
<proteinExistence type="predicted"/>
<evidence type="ECO:0000256" key="1">
    <source>
        <dbReference type="SAM" id="Phobius"/>
    </source>
</evidence>
<dbReference type="KEGG" id="lto:RGQ30_27140"/>
<organism evidence="3 4">
    <name type="scientific">Limnobacter thiooxidans</name>
    <dbReference type="NCBI Taxonomy" id="131080"/>
    <lineage>
        <taxon>Bacteria</taxon>
        <taxon>Pseudomonadati</taxon>
        <taxon>Pseudomonadota</taxon>
        <taxon>Betaproteobacteria</taxon>
        <taxon>Burkholderiales</taxon>
        <taxon>Burkholderiaceae</taxon>
        <taxon>Limnobacter</taxon>
    </lineage>
</organism>